<dbReference type="PRINTS" id="PR00714">
    <property type="entry name" value="MAN6PISMRASE"/>
</dbReference>
<sequence length="360" mass="40807">MRLLCSFRPFYQIAYSVLMVPEFQKLLPSSYPRLRKYMKSLPKEQQVSYLTHSFSYTELDTNPPASFNVGGGMGQVTEEQKAAEKELLKVMFTELMHAPGPLIETCTQTFLQRFHETHIQKNQFQPYHNDSWFAIGILVQWLVQQYKQDVGVFCPFFLNYFTLQPNQSVFLEPNIPHTYLSGECIEIMACSDNVVRAGLTPKYRDVETLVTMLTYSMGIPARTAGVNITKYVNVYAPPIQFSEFMVLKIQIPSGITKVTVPDIPVLQTDSILLCIRGRGVIRILNQNQHNLTDGTLDCEPYTTSFFAGVSIYIPQGKVLEISSSLVSNNNSDVLFFWAATNKALNSSTTTQPNTDTRSRL</sequence>
<gene>
    <name evidence="5" type="primary">MPI_0</name>
    <name evidence="4" type="synonym">MPI_1</name>
    <name evidence="5" type="ORF">CM83_8597</name>
    <name evidence="4" type="ORF">CM83_8598</name>
</gene>
<keyword evidence="2" id="KW-0479">Metal-binding</keyword>
<name>A0A0A9XRQ2_LYGHE</name>
<dbReference type="InterPro" id="IPR016305">
    <property type="entry name" value="Mannose-6-P_Isomerase"/>
</dbReference>
<dbReference type="PANTHER" id="PTHR10309">
    <property type="entry name" value="MANNOSE-6-PHOSPHATE ISOMERASE"/>
    <property type="match status" value="1"/>
</dbReference>
<keyword evidence="2" id="KW-0862">Zinc</keyword>
<dbReference type="PANTHER" id="PTHR10309:SF0">
    <property type="entry name" value="MANNOSE-6-PHOSPHATE ISOMERASE"/>
    <property type="match status" value="1"/>
</dbReference>
<keyword evidence="5" id="KW-0413">Isomerase</keyword>
<evidence type="ECO:0000256" key="2">
    <source>
        <dbReference type="PIRSR" id="PIRSR001480-2"/>
    </source>
</evidence>
<organism evidence="5">
    <name type="scientific">Lygus hesperus</name>
    <name type="common">Western plant bug</name>
    <dbReference type="NCBI Taxonomy" id="30085"/>
    <lineage>
        <taxon>Eukaryota</taxon>
        <taxon>Metazoa</taxon>
        <taxon>Ecdysozoa</taxon>
        <taxon>Arthropoda</taxon>
        <taxon>Hexapoda</taxon>
        <taxon>Insecta</taxon>
        <taxon>Pterygota</taxon>
        <taxon>Neoptera</taxon>
        <taxon>Paraneoptera</taxon>
        <taxon>Hemiptera</taxon>
        <taxon>Heteroptera</taxon>
        <taxon>Panheteroptera</taxon>
        <taxon>Cimicomorpha</taxon>
        <taxon>Miridae</taxon>
        <taxon>Mirini</taxon>
        <taxon>Lygus</taxon>
    </lineage>
</organism>
<reference evidence="5" key="2">
    <citation type="submission" date="2014-07" db="EMBL/GenBank/DDBJ databases">
        <authorList>
            <person name="Hull J."/>
        </authorList>
    </citation>
    <scope>NUCLEOTIDE SEQUENCE</scope>
</reference>
<dbReference type="GO" id="GO:0046872">
    <property type="term" value="F:metal ion binding"/>
    <property type="evidence" value="ECO:0007669"/>
    <property type="project" value="UniProtKB-KW"/>
</dbReference>
<dbReference type="SUPFAM" id="SSF51182">
    <property type="entry name" value="RmlC-like cupins"/>
    <property type="match status" value="1"/>
</dbReference>
<dbReference type="EMBL" id="GBHO01023844">
    <property type="protein sequence ID" value="JAG19760.1"/>
    <property type="molecule type" value="Transcribed_RNA"/>
</dbReference>
<accession>A0A0A9XRQ2</accession>
<feature type="domain" description="Phosphomannose isomerase type I helical insertion" evidence="3">
    <location>
        <begin position="79"/>
        <end position="158"/>
    </location>
</feature>
<dbReference type="PIRSF" id="PIRSF001480">
    <property type="entry name" value="Mannose-6-phosphate_isomerase"/>
    <property type="match status" value="1"/>
</dbReference>
<dbReference type="Pfam" id="PF20512">
    <property type="entry name" value="PMI_typeI_hel"/>
    <property type="match status" value="1"/>
</dbReference>
<dbReference type="InterPro" id="IPR011051">
    <property type="entry name" value="RmlC_Cupin_sf"/>
</dbReference>
<protein>
    <submittedName>
        <fullName evidence="5">Mannose-6-phosphate isomerase</fullName>
    </submittedName>
</protein>
<proteinExistence type="predicted"/>
<dbReference type="EMBL" id="GBHO01023846">
    <property type="protein sequence ID" value="JAG19758.1"/>
    <property type="molecule type" value="Transcribed_RNA"/>
</dbReference>
<evidence type="ECO:0000313" key="5">
    <source>
        <dbReference type="EMBL" id="JAG19760.1"/>
    </source>
</evidence>
<feature type="active site" evidence="1">
    <location>
        <position position="196"/>
    </location>
</feature>
<dbReference type="InterPro" id="IPR014710">
    <property type="entry name" value="RmlC-like_jellyroll"/>
</dbReference>
<evidence type="ECO:0000256" key="1">
    <source>
        <dbReference type="PIRSR" id="PIRSR001480-1"/>
    </source>
</evidence>
<dbReference type="AlphaFoldDB" id="A0A0A9XRQ2"/>
<evidence type="ECO:0000259" key="3">
    <source>
        <dbReference type="Pfam" id="PF20512"/>
    </source>
</evidence>
<dbReference type="GO" id="GO:0004476">
    <property type="term" value="F:mannose-6-phosphate isomerase activity"/>
    <property type="evidence" value="ECO:0007669"/>
    <property type="project" value="InterPro"/>
</dbReference>
<dbReference type="GO" id="GO:0009298">
    <property type="term" value="P:GDP-mannose biosynthetic process"/>
    <property type="evidence" value="ECO:0007669"/>
    <property type="project" value="UniProtKB-UniPathway"/>
</dbReference>
<dbReference type="UniPathway" id="UPA00126">
    <property type="reaction ID" value="UER00423"/>
</dbReference>
<dbReference type="Gene3D" id="2.60.120.10">
    <property type="entry name" value="Jelly Rolls"/>
    <property type="match status" value="1"/>
</dbReference>
<feature type="binding site" evidence="2">
    <location>
        <position position="177"/>
    </location>
    <ligand>
        <name>Zn(2+)</name>
        <dbReference type="ChEBI" id="CHEBI:29105"/>
    </ligand>
</feature>
<dbReference type="InterPro" id="IPR046458">
    <property type="entry name" value="PMI_typeI_hel"/>
</dbReference>
<evidence type="ECO:0000313" key="4">
    <source>
        <dbReference type="EMBL" id="JAG19758.1"/>
    </source>
</evidence>
<comment type="cofactor">
    <cofactor evidence="2">
        <name>Zn(2+)</name>
        <dbReference type="ChEBI" id="CHEBI:29105"/>
    </cofactor>
    <text evidence="2">Binds 1 zinc ion per subunit.</text>
</comment>
<dbReference type="Gene3D" id="1.10.441.10">
    <property type="entry name" value="Phosphomannose Isomerase, domain 2"/>
    <property type="match status" value="1"/>
</dbReference>
<reference evidence="5" key="1">
    <citation type="journal article" date="2014" name="PLoS ONE">
        <title>Transcriptome-Based Identification of ABC Transporters in the Western Tarnished Plant Bug Lygus hesperus.</title>
        <authorList>
            <person name="Hull J.J."/>
            <person name="Chaney K."/>
            <person name="Geib S.M."/>
            <person name="Fabrick J.A."/>
            <person name="Brent C.S."/>
            <person name="Walsh D."/>
            <person name="Lavine L.C."/>
        </authorList>
    </citation>
    <scope>NUCLEOTIDE SEQUENCE</scope>
</reference>
<dbReference type="GO" id="GO:0005829">
    <property type="term" value="C:cytosol"/>
    <property type="evidence" value="ECO:0007669"/>
    <property type="project" value="TreeGrafter"/>
</dbReference>